<comment type="caution">
    <text evidence="3">The sequence shown here is derived from an EMBL/GenBank/DDBJ whole genome shotgun (WGS) entry which is preliminary data.</text>
</comment>
<dbReference type="Proteomes" id="UP000316225">
    <property type="component" value="Unassembled WGS sequence"/>
</dbReference>
<evidence type="ECO:0000313" key="3">
    <source>
        <dbReference type="EMBL" id="TWI35861.1"/>
    </source>
</evidence>
<feature type="domain" description="Transcriptional repressor PaaX-like N-terminal" evidence="1">
    <location>
        <begin position="28"/>
        <end position="94"/>
    </location>
</feature>
<reference evidence="3 4" key="1">
    <citation type="journal article" date="2015" name="Stand. Genomic Sci.">
        <title>Genomic Encyclopedia of Bacterial and Archaeal Type Strains, Phase III: the genomes of soil and plant-associated and newly described type strains.</title>
        <authorList>
            <person name="Whitman W.B."/>
            <person name="Woyke T."/>
            <person name="Klenk H.P."/>
            <person name="Zhou Y."/>
            <person name="Lilburn T.G."/>
            <person name="Beck B.J."/>
            <person name="De Vos P."/>
            <person name="Vandamme P."/>
            <person name="Eisen J.A."/>
            <person name="Garrity G."/>
            <person name="Hugenholtz P."/>
            <person name="Kyrpides N.C."/>
        </authorList>
    </citation>
    <scope>NUCLEOTIDE SEQUENCE [LARGE SCALE GENOMIC DNA]</scope>
    <source>
        <strain evidence="3 4">CGMCC 1.5364</strain>
    </source>
</reference>
<organism evidence="3 4">
    <name type="scientific">Paracoccus sulfuroxidans</name>
    <dbReference type="NCBI Taxonomy" id="384678"/>
    <lineage>
        <taxon>Bacteria</taxon>
        <taxon>Pseudomonadati</taxon>
        <taxon>Pseudomonadota</taxon>
        <taxon>Alphaproteobacteria</taxon>
        <taxon>Rhodobacterales</taxon>
        <taxon>Paracoccaceae</taxon>
        <taxon>Paracoccus</taxon>
    </lineage>
</organism>
<dbReference type="EMBL" id="VLKU01000003">
    <property type="protein sequence ID" value="TWI35861.1"/>
    <property type="molecule type" value="Genomic_DNA"/>
</dbReference>
<protein>
    <submittedName>
        <fullName evidence="3">PaaX family transcriptional regulator</fullName>
    </submittedName>
</protein>
<evidence type="ECO:0000259" key="2">
    <source>
        <dbReference type="Pfam" id="PF08223"/>
    </source>
</evidence>
<dbReference type="InterPro" id="IPR011965">
    <property type="entry name" value="PaaX_trns_reg"/>
</dbReference>
<dbReference type="Pfam" id="PF08223">
    <property type="entry name" value="PaaX_C"/>
    <property type="match status" value="1"/>
</dbReference>
<dbReference type="InterPro" id="IPR012906">
    <property type="entry name" value="PaaX-like_N"/>
</dbReference>
<dbReference type="Gene3D" id="1.10.10.10">
    <property type="entry name" value="Winged helix-like DNA-binding domain superfamily/Winged helix DNA-binding domain"/>
    <property type="match status" value="1"/>
</dbReference>
<gene>
    <name evidence="3" type="ORF">IQ24_01219</name>
</gene>
<dbReference type="GO" id="GO:0006351">
    <property type="term" value="P:DNA-templated transcription"/>
    <property type="evidence" value="ECO:0007669"/>
    <property type="project" value="InterPro"/>
</dbReference>
<dbReference type="AlphaFoldDB" id="A0A562NUU9"/>
<dbReference type="Gene3D" id="1.20.58.1460">
    <property type="match status" value="1"/>
</dbReference>
<feature type="domain" description="Transcriptional repressor PaaX-like C-terminal" evidence="2">
    <location>
        <begin position="175"/>
        <end position="263"/>
    </location>
</feature>
<keyword evidence="4" id="KW-1185">Reference proteome</keyword>
<dbReference type="PANTHER" id="PTHR30319">
    <property type="entry name" value="PHENYLACETIC ACID REGULATOR-RELATED TRANSCRIPTIONAL REPRESSOR"/>
    <property type="match status" value="1"/>
</dbReference>
<dbReference type="Pfam" id="PF07848">
    <property type="entry name" value="PaaX"/>
    <property type="match status" value="1"/>
</dbReference>
<dbReference type="InterPro" id="IPR036388">
    <property type="entry name" value="WH-like_DNA-bd_sf"/>
</dbReference>
<dbReference type="RefSeq" id="WP_145396920.1">
    <property type="nucleotide sequence ID" value="NZ_VLKU01000003.1"/>
</dbReference>
<dbReference type="PANTHER" id="PTHR30319:SF1">
    <property type="entry name" value="TRANSCRIPTIONAL REPRESSOR PAAX"/>
    <property type="match status" value="1"/>
</dbReference>
<dbReference type="OrthoDB" id="2270427at2"/>
<evidence type="ECO:0000259" key="1">
    <source>
        <dbReference type="Pfam" id="PF07848"/>
    </source>
</evidence>
<name>A0A562NUU9_9RHOB</name>
<sequence length="297" mass="31640">MQVRDSLGNGLGILTQVDQILTGSAPRATRFIVTVYGDVVEPRGGTLWMGTLIETCAKQGISESLARTAVSRLVSAGQLVGERDGRRSFYRLTALARREFVDAARVLFAPPPHAKGWLIAQSDGAVTSGNGWAKLSDALSIAPDRMDLPQPEGLVMRAEAVAGAGHLPDLAASYWDIAAIADGYAQVNLRYQPLCDAVDAGYSPDGAQALALRLRLVDDYRAVALRDPRLPLAALGEAWPGLACRKLFVKLYRALSPAADAFVGESFLDSTGPLLAVSEGSGLRLERLGVEAQRLSN</sequence>
<proteinExistence type="predicted"/>
<dbReference type="InterPro" id="IPR013225">
    <property type="entry name" value="PaaX_C"/>
</dbReference>
<dbReference type="PIRSF" id="PIRSF020623">
    <property type="entry name" value="PaaX"/>
    <property type="match status" value="1"/>
</dbReference>
<accession>A0A562NUU9</accession>
<evidence type="ECO:0000313" key="4">
    <source>
        <dbReference type="Proteomes" id="UP000316225"/>
    </source>
</evidence>